<dbReference type="VEuPathDB" id="FungiDB:LCOR_11247.1"/>
<comment type="caution">
    <text evidence="2">The sequence shown here is derived from an EMBL/GenBank/DDBJ whole genome shotgun (WGS) entry which is preliminary data.</text>
</comment>
<accession>A0A068SF58</accession>
<gene>
    <name evidence="2" type="ORF">LCOR_11247.1</name>
</gene>
<organism evidence="2 3">
    <name type="scientific">Lichtheimia corymbifera JMRC:FSU:9682</name>
    <dbReference type="NCBI Taxonomy" id="1263082"/>
    <lineage>
        <taxon>Eukaryota</taxon>
        <taxon>Fungi</taxon>
        <taxon>Fungi incertae sedis</taxon>
        <taxon>Mucoromycota</taxon>
        <taxon>Mucoromycotina</taxon>
        <taxon>Mucoromycetes</taxon>
        <taxon>Mucorales</taxon>
        <taxon>Lichtheimiaceae</taxon>
        <taxon>Lichtheimia</taxon>
    </lineage>
</organism>
<feature type="compositionally biased region" description="Low complexity" evidence="1">
    <location>
        <begin position="277"/>
        <end position="292"/>
    </location>
</feature>
<proteinExistence type="predicted"/>
<dbReference type="EMBL" id="CBTN010000093">
    <property type="protein sequence ID" value="CDH60462.1"/>
    <property type="molecule type" value="Genomic_DNA"/>
</dbReference>
<evidence type="ECO:0000256" key="1">
    <source>
        <dbReference type="SAM" id="MobiDB-lite"/>
    </source>
</evidence>
<keyword evidence="3" id="KW-1185">Reference proteome</keyword>
<feature type="compositionally biased region" description="Low complexity" evidence="1">
    <location>
        <begin position="116"/>
        <end position="127"/>
    </location>
</feature>
<feature type="compositionally biased region" description="Polar residues" evidence="1">
    <location>
        <begin position="264"/>
        <end position="276"/>
    </location>
</feature>
<feature type="region of interest" description="Disordered" evidence="1">
    <location>
        <begin position="264"/>
        <end position="296"/>
    </location>
</feature>
<feature type="compositionally biased region" description="Polar residues" evidence="1">
    <location>
        <begin position="99"/>
        <end position="115"/>
    </location>
</feature>
<dbReference type="OrthoDB" id="2355444at2759"/>
<dbReference type="Proteomes" id="UP000027586">
    <property type="component" value="Unassembled WGS sequence"/>
</dbReference>
<name>A0A068SF58_9FUNG</name>
<dbReference type="AlphaFoldDB" id="A0A068SF58"/>
<sequence length="318" mass="34782">MHQPLSTLDTGSVLVPMSFSPSSTSGVLLKDCTLGDTVGAQEWIARELGRIREDTKPRHCRDYEALLQVIEEMSRYVPALSSTSNSPTSSNANKPSFPLSASSTQHTDNDTTFDVSISSSSAPHQSSTNNKPTTLLRFNDLEVALIHIIQYNQRCDLDTSIAATTTTLPNASSSSSFSHPARLLRTLDKLYTMRGNDGGSIGNPLAAQQHLFSILFGEVRLTSQLVAQWGIVCQWAKQLSGTQDWHGWMNFGLDAYAKAKQQCSTTGNDSSTAELQSPTKSASSSSSSTTSTNREHQRMIEQLPMLLYNTHLVEEYQA</sequence>
<feature type="region of interest" description="Disordered" evidence="1">
    <location>
        <begin position="80"/>
        <end position="132"/>
    </location>
</feature>
<protein>
    <submittedName>
        <fullName evidence="2">Uncharacterized protein</fullName>
    </submittedName>
</protein>
<evidence type="ECO:0000313" key="3">
    <source>
        <dbReference type="Proteomes" id="UP000027586"/>
    </source>
</evidence>
<evidence type="ECO:0000313" key="2">
    <source>
        <dbReference type="EMBL" id="CDH60462.1"/>
    </source>
</evidence>
<reference evidence="2" key="1">
    <citation type="submission" date="2013-08" db="EMBL/GenBank/DDBJ databases">
        <title>Gene expansion shapes genome architecture in the human pathogen Lichtheimia corymbifera: an evolutionary genomics analysis in the ancient terrestrial Mucorales (Mucoromycotina).</title>
        <authorList>
            <person name="Schwartze V.U."/>
            <person name="Winter S."/>
            <person name="Shelest E."/>
            <person name="Marcet-Houben M."/>
            <person name="Horn F."/>
            <person name="Wehner S."/>
            <person name="Hoffmann K."/>
            <person name="Riege K."/>
            <person name="Sammeth M."/>
            <person name="Nowrousian M."/>
            <person name="Valiante V."/>
            <person name="Linde J."/>
            <person name="Jacobsen I.D."/>
            <person name="Marz M."/>
            <person name="Brakhage A.A."/>
            <person name="Gabaldon T."/>
            <person name="Bocker S."/>
            <person name="Voigt K."/>
        </authorList>
    </citation>
    <scope>NUCLEOTIDE SEQUENCE [LARGE SCALE GENOMIC DNA]</scope>
    <source>
        <strain evidence="2">FSU 9682</strain>
    </source>
</reference>
<feature type="compositionally biased region" description="Low complexity" evidence="1">
    <location>
        <begin position="80"/>
        <end position="96"/>
    </location>
</feature>